<proteinExistence type="predicted"/>
<dbReference type="EMBL" id="SNRW01050176">
    <property type="protein sequence ID" value="KAA6309656.1"/>
    <property type="molecule type" value="Genomic_DNA"/>
</dbReference>
<name>A0A5J4PJ99_9EUKA</name>
<gene>
    <name evidence="2" type="ORF">EZS28_056463</name>
</gene>
<protein>
    <submittedName>
        <fullName evidence="2">Uncharacterized protein</fullName>
    </submittedName>
</protein>
<dbReference type="Proteomes" id="UP000324800">
    <property type="component" value="Unassembled WGS sequence"/>
</dbReference>
<feature type="non-terminal residue" evidence="2">
    <location>
        <position position="1"/>
    </location>
</feature>
<organism evidence="2 3">
    <name type="scientific">Streblomastix strix</name>
    <dbReference type="NCBI Taxonomy" id="222440"/>
    <lineage>
        <taxon>Eukaryota</taxon>
        <taxon>Metamonada</taxon>
        <taxon>Preaxostyla</taxon>
        <taxon>Oxymonadida</taxon>
        <taxon>Streblomastigidae</taxon>
        <taxon>Streblomastix</taxon>
    </lineage>
</organism>
<feature type="compositionally biased region" description="Low complexity" evidence="1">
    <location>
        <begin position="48"/>
        <end position="62"/>
    </location>
</feature>
<feature type="region of interest" description="Disordered" evidence="1">
    <location>
        <begin position="41"/>
        <end position="78"/>
    </location>
</feature>
<sequence length="78" mass="8920">SPHDKSRRNKSIRIYEREKEYAIDNGKRMKKKRLEVQLFEAEAKKKQSSSSSSSSSGSSSNSQEIKEDWTGEKNTVVP</sequence>
<evidence type="ECO:0000313" key="3">
    <source>
        <dbReference type="Proteomes" id="UP000324800"/>
    </source>
</evidence>
<evidence type="ECO:0000256" key="1">
    <source>
        <dbReference type="SAM" id="MobiDB-lite"/>
    </source>
</evidence>
<evidence type="ECO:0000313" key="2">
    <source>
        <dbReference type="EMBL" id="KAA6309656.1"/>
    </source>
</evidence>
<comment type="caution">
    <text evidence="2">The sequence shown here is derived from an EMBL/GenBank/DDBJ whole genome shotgun (WGS) entry which is preliminary data.</text>
</comment>
<dbReference type="AlphaFoldDB" id="A0A5J4PJ99"/>
<accession>A0A5J4PJ99</accession>
<reference evidence="2 3" key="1">
    <citation type="submission" date="2019-03" db="EMBL/GenBank/DDBJ databases">
        <title>Single cell metagenomics reveals metabolic interactions within the superorganism composed of flagellate Streblomastix strix and complex community of Bacteroidetes bacteria on its surface.</title>
        <authorList>
            <person name="Treitli S.C."/>
            <person name="Kolisko M."/>
            <person name="Husnik F."/>
            <person name="Keeling P."/>
            <person name="Hampl V."/>
        </authorList>
    </citation>
    <scope>NUCLEOTIDE SEQUENCE [LARGE SCALE GENOMIC DNA]</scope>
    <source>
        <strain evidence="2">ST1C</strain>
    </source>
</reference>